<evidence type="ECO:0000256" key="6">
    <source>
        <dbReference type="ARBA" id="ARBA00023239"/>
    </source>
</evidence>
<dbReference type="GO" id="GO:0004837">
    <property type="term" value="F:tyrosine decarboxylase activity"/>
    <property type="evidence" value="ECO:0007669"/>
    <property type="project" value="UniProtKB-EC"/>
</dbReference>
<protein>
    <recommendedName>
        <fullName evidence="7">tyrosine decarboxylase</fullName>
        <ecNumber evidence="7">4.1.1.25</ecNumber>
    </recommendedName>
</protein>
<accession>A0A200PM24</accession>
<comment type="caution">
    <text evidence="10">The sequence shown here is derived from an EMBL/GenBank/DDBJ whole genome shotgun (WGS) entry which is preliminary data.</text>
</comment>
<dbReference type="OrthoDB" id="639767at2759"/>
<feature type="modified residue" description="N6-(pyridoxal phosphate)lysine" evidence="8">
    <location>
        <position position="322"/>
    </location>
</feature>
<evidence type="ECO:0000256" key="2">
    <source>
        <dbReference type="ARBA" id="ARBA00009533"/>
    </source>
</evidence>
<dbReference type="GO" id="GO:0030170">
    <property type="term" value="F:pyridoxal phosphate binding"/>
    <property type="evidence" value="ECO:0007669"/>
    <property type="project" value="InterPro"/>
</dbReference>
<proteinExistence type="inferred from homology"/>
<dbReference type="AlphaFoldDB" id="A0A200PM24"/>
<dbReference type="GO" id="GO:0019752">
    <property type="term" value="P:carboxylic acid metabolic process"/>
    <property type="evidence" value="ECO:0007669"/>
    <property type="project" value="InterPro"/>
</dbReference>
<dbReference type="EMBL" id="MVGT01004519">
    <property type="protein sequence ID" value="OUZ99268.1"/>
    <property type="molecule type" value="Genomic_DNA"/>
</dbReference>
<evidence type="ECO:0000256" key="7">
    <source>
        <dbReference type="ARBA" id="ARBA00023470"/>
    </source>
</evidence>
<dbReference type="STRING" id="56857.A0A200PM24"/>
<dbReference type="GO" id="GO:0006520">
    <property type="term" value="P:amino acid metabolic process"/>
    <property type="evidence" value="ECO:0007669"/>
    <property type="project" value="InterPro"/>
</dbReference>
<dbReference type="InterPro" id="IPR010977">
    <property type="entry name" value="Aromatic_deC"/>
</dbReference>
<dbReference type="Gene3D" id="3.40.640.10">
    <property type="entry name" value="Type I PLP-dependent aspartate aminotransferase-like (Major domain)"/>
    <property type="match status" value="1"/>
</dbReference>
<dbReference type="PANTHER" id="PTHR11999">
    <property type="entry name" value="GROUP II PYRIDOXAL-5-PHOSPHATE DECARBOXYLASE"/>
    <property type="match status" value="1"/>
</dbReference>
<dbReference type="InterPro" id="IPR015422">
    <property type="entry name" value="PyrdxlP-dep_Trfase_small"/>
</dbReference>
<dbReference type="InterPro" id="IPR021115">
    <property type="entry name" value="Pyridoxal-P_BS"/>
</dbReference>
<dbReference type="InterPro" id="IPR015424">
    <property type="entry name" value="PyrdxlP-dep_Trfase"/>
</dbReference>
<evidence type="ECO:0000256" key="1">
    <source>
        <dbReference type="ARBA" id="ARBA00001933"/>
    </source>
</evidence>
<dbReference type="Proteomes" id="UP000195402">
    <property type="component" value="Unassembled WGS sequence"/>
</dbReference>
<dbReference type="GO" id="GO:0005737">
    <property type="term" value="C:cytoplasm"/>
    <property type="evidence" value="ECO:0007669"/>
    <property type="project" value="TreeGrafter"/>
</dbReference>
<dbReference type="CDD" id="cd06450">
    <property type="entry name" value="DOPA_deC_like"/>
    <property type="match status" value="1"/>
</dbReference>
<sequence length="528" mass="58776">MGSLHADNLESISVCAQNPLDPDEFRRQGHMIIDFLADYYRDVENHPVRSQMEPGYLRKRLPESAPYNSESIETILQDVQKDIIPGLTHWQSPNYFAYFPSSGSIAGFLGEMLSTGFNVVGFNWMSSPAATELESIVMNWLGKMLKLPESFLFSSDGSGSSGGGVLQGTTCEAILCTLTAARDQMLNKIGRENICKLVVYASDQTHCALQKAAQIAGINPKNIRAITTSKATEFGLSPNSLLLTILADLESGLIPLFLCATVGTTSSTAVDPIGPLCEVAKRYHIWVHVDAAYAGSACICPEFRHFINGVEDADSFSLNAHKWFFTTLDCCCLWVKDPNALVKALSTNPEYLKNKATESKQVIDYKDWQIALSRRFRSMKLWLVLRSYGVANLRNFLRSHVKMAKQFEGLIAKDKRFEIVVPRTFAMVCFRLKPTAIFHKKLGENGGDKHIEDQMNEINGKLLESINASGRIYMTHAVIGGIYMIRFAIGATLTEERHVNLAWKVVQEHTDAILAFSLDGNIDHQMDD</sequence>
<gene>
    <name evidence="10" type="ORF">BVC80_1505g17</name>
</gene>
<dbReference type="Pfam" id="PF00282">
    <property type="entry name" value="Pyridoxal_deC"/>
    <property type="match status" value="1"/>
</dbReference>
<dbReference type="OMA" id="WDAIMRD"/>
<keyword evidence="4" id="KW-0210">Decarboxylase</keyword>
<keyword evidence="5 8" id="KW-0663">Pyridoxal phosphate</keyword>
<comment type="similarity">
    <text evidence="2 9">Belongs to the group II decarboxylase family.</text>
</comment>
<reference evidence="10 11" key="1">
    <citation type="journal article" date="2017" name="Mol. Plant">
        <title>The Genome of Medicinal Plant Macleaya cordata Provides New Insights into Benzylisoquinoline Alkaloids Metabolism.</title>
        <authorList>
            <person name="Liu X."/>
            <person name="Liu Y."/>
            <person name="Huang P."/>
            <person name="Ma Y."/>
            <person name="Qing Z."/>
            <person name="Tang Q."/>
            <person name="Cao H."/>
            <person name="Cheng P."/>
            <person name="Zheng Y."/>
            <person name="Yuan Z."/>
            <person name="Zhou Y."/>
            <person name="Liu J."/>
            <person name="Tang Z."/>
            <person name="Zhuo Y."/>
            <person name="Zhang Y."/>
            <person name="Yu L."/>
            <person name="Huang J."/>
            <person name="Yang P."/>
            <person name="Peng Q."/>
            <person name="Zhang J."/>
            <person name="Jiang W."/>
            <person name="Zhang Z."/>
            <person name="Lin K."/>
            <person name="Ro D.K."/>
            <person name="Chen X."/>
            <person name="Xiong X."/>
            <person name="Shang Y."/>
            <person name="Huang S."/>
            <person name="Zeng J."/>
        </authorList>
    </citation>
    <scope>NUCLEOTIDE SEQUENCE [LARGE SCALE GENOMIC DNA]</scope>
    <source>
        <strain evidence="11">cv. BLH2017</strain>
        <tissue evidence="10">Root</tissue>
    </source>
</reference>
<organism evidence="10 11">
    <name type="scientific">Macleaya cordata</name>
    <name type="common">Five-seeded plume-poppy</name>
    <name type="synonym">Bocconia cordata</name>
    <dbReference type="NCBI Taxonomy" id="56857"/>
    <lineage>
        <taxon>Eukaryota</taxon>
        <taxon>Viridiplantae</taxon>
        <taxon>Streptophyta</taxon>
        <taxon>Embryophyta</taxon>
        <taxon>Tracheophyta</taxon>
        <taxon>Spermatophyta</taxon>
        <taxon>Magnoliopsida</taxon>
        <taxon>Ranunculales</taxon>
        <taxon>Papaveraceae</taxon>
        <taxon>Papaveroideae</taxon>
        <taxon>Macleaya</taxon>
    </lineage>
</organism>
<dbReference type="FunFam" id="3.40.640.10:FF:000025">
    <property type="entry name" value="Histidine decarboxylase"/>
    <property type="match status" value="1"/>
</dbReference>
<dbReference type="InterPro" id="IPR015421">
    <property type="entry name" value="PyrdxlP-dep_Trfase_major"/>
</dbReference>
<keyword evidence="6 9" id="KW-0456">Lyase</keyword>
<evidence type="ECO:0000313" key="11">
    <source>
        <dbReference type="Proteomes" id="UP000195402"/>
    </source>
</evidence>
<evidence type="ECO:0000256" key="8">
    <source>
        <dbReference type="PIRSR" id="PIRSR602129-50"/>
    </source>
</evidence>
<dbReference type="EC" id="4.1.1.25" evidence="7"/>
<dbReference type="PRINTS" id="PR00800">
    <property type="entry name" value="YHDCRBOXLASE"/>
</dbReference>
<dbReference type="SUPFAM" id="SSF53383">
    <property type="entry name" value="PLP-dependent transferases"/>
    <property type="match status" value="1"/>
</dbReference>
<comment type="cofactor">
    <cofactor evidence="1 8 9">
        <name>pyridoxal 5'-phosphate</name>
        <dbReference type="ChEBI" id="CHEBI:597326"/>
    </cofactor>
</comment>
<evidence type="ECO:0000256" key="9">
    <source>
        <dbReference type="RuleBase" id="RU000382"/>
    </source>
</evidence>
<name>A0A200PM24_MACCD</name>
<evidence type="ECO:0000313" key="10">
    <source>
        <dbReference type="EMBL" id="OUZ99268.1"/>
    </source>
</evidence>
<dbReference type="Gene3D" id="3.90.1150.10">
    <property type="entry name" value="Aspartate Aminotransferase, domain 1"/>
    <property type="match status" value="1"/>
</dbReference>
<dbReference type="PANTHER" id="PTHR11999:SF96">
    <property type="entry name" value="TYROSINE DECARBOXYLASE"/>
    <property type="match status" value="1"/>
</dbReference>
<keyword evidence="11" id="KW-1185">Reference proteome</keyword>
<dbReference type="Gene3D" id="1.20.1340.10">
    <property type="entry name" value="dopa decarboxylase, N-terminal domain"/>
    <property type="match status" value="1"/>
</dbReference>
<dbReference type="InParanoid" id="A0A200PM24"/>
<evidence type="ECO:0000256" key="5">
    <source>
        <dbReference type="ARBA" id="ARBA00022898"/>
    </source>
</evidence>
<comment type="subunit">
    <text evidence="3">Homodimer.</text>
</comment>
<evidence type="ECO:0000256" key="3">
    <source>
        <dbReference type="ARBA" id="ARBA00011738"/>
    </source>
</evidence>
<evidence type="ECO:0000256" key="4">
    <source>
        <dbReference type="ARBA" id="ARBA00022793"/>
    </source>
</evidence>
<dbReference type="InterPro" id="IPR002129">
    <property type="entry name" value="PyrdxlP-dep_de-COase"/>
</dbReference>
<dbReference type="PROSITE" id="PS00392">
    <property type="entry name" value="DDC_GAD_HDC_YDC"/>
    <property type="match status" value="1"/>
</dbReference>